<dbReference type="KEGG" id="pdi:BDI_2431"/>
<name>A6LEP2_PARD8</name>
<dbReference type="Pfam" id="PF13306">
    <property type="entry name" value="LRR_5"/>
    <property type="match status" value="1"/>
</dbReference>
<dbReference type="HOGENOM" id="CLU_692323_0_0_10"/>
<reference evidence="2 3" key="1">
    <citation type="journal article" date="2007" name="PLoS Biol.">
        <title>Evolution of symbiotic bacteria in the distal human intestine.</title>
        <authorList>
            <person name="Xu J."/>
            <person name="Mahowald M.A."/>
            <person name="Ley R.E."/>
            <person name="Lozupone C.A."/>
            <person name="Hamady M."/>
            <person name="Martens E.C."/>
            <person name="Henrissat B."/>
            <person name="Coutinho P.M."/>
            <person name="Minx P."/>
            <person name="Latreille P."/>
            <person name="Cordum H."/>
            <person name="Van Brunt A."/>
            <person name="Kim K."/>
            <person name="Fulton R.S."/>
            <person name="Fulton L.A."/>
            <person name="Clifton S.W."/>
            <person name="Wilson R.K."/>
            <person name="Knight R.D."/>
            <person name="Gordon J.I."/>
        </authorList>
    </citation>
    <scope>NUCLEOTIDE SEQUENCE [LARGE SCALE GENOMIC DNA]</scope>
    <source>
        <strain evidence="3">ATCC 8503 / DSM 20701 / CIP 104284 / JCM 5825 / NCTC 11152</strain>
    </source>
</reference>
<proteinExistence type="predicted"/>
<keyword evidence="1" id="KW-0732">Signal</keyword>
<evidence type="ECO:0000313" key="2">
    <source>
        <dbReference type="EMBL" id="ABR44156.1"/>
    </source>
</evidence>
<dbReference type="PATRIC" id="fig|435591.13.peg.2418"/>
<sequence length="398" mass="44785">MKKALLLLMGFCLCLTIRAQVVTYVEMKESGSLLNLLTDAEIERTEKIVISGNGLEEKDFAVLKAMLIRHALREVDIENTSTRAITERAFEGCSNLSAIKLPKYLVNTGWYAFEDCSGLMDIELPVSVETIANSFRGCSSLTSITLGRRVKSLDSQSFYLCSNLREVHCKGSIPPSCKQDSFKGLYETCTLYVPEGCKRDYTFADGWLNFGNIREEYVEPALSLRVNLEGGTFAWQLYPLYDGNGGIIVNHFYPGQDYLIDVEKGETIVFHIAEENTYFSNWKIDTILLNGEDITSQVTENDLLYLNIDRDSKLEIVMKDLSVTSNDVIENPQDIKISTLDNKVLIQNITTGERVNVYNVLGVLVHSVVVEAMDYEVQLPKGEIYLIQIGKKTVKLKL</sequence>
<feature type="signal peptide" evidence="1">
    <location>
        <begin position="1"/>
        <end position="19"/>
    </location>
</feature>
<organism evidence="2 3">
    <name type="scientific">Parabacteroides distasonis (strain ATCC 8503 / DSM 20701 / CIP 104284 / JCM 5825 / NCTC 11152)</name>
    <dbReference type="NCBI Taxonomy" id="435591"/>
    <lineage>
        <taxon>Bacteria</taxon>
        <taxon>Pseudomonadati</taxon>
        <taxon>Bacteroidota</taxon>
        <taxon>Bacteroidia</taxon>
        <taxon>Bacteroidales</taxon>
        <taxon>Tannerellaceae</taxon>
        <taxon>Parabacteroides</taxon>
    </lineage>
</organism>
<dbReference type="PaxDb" id="435591-BDI_2431"/>
<dbReference type="Gene3D" id="3.80.10.10">
    <property type="entry name" value="Ribonuclease Inhibitor"/>
    <property type="match status" value="1"/>
</dbReference>
<gene>
    <name evidence="2" type="ordered locus">BDI_2431</name>
</gene>
<dbReference type="RefSeq" id="WP_011966848.1">
    <property type="nucleotide sequence ID" value="NC_009615.1"/>
</dbReference>
<dbReference type="EMBL" id="CP000140">
    <property type="protein sequence ID" value="ABR44156.1"/>
    <property type="molecule type" value="Genomic_DNA"/>
</dbReference>
<dbReference type="InterPro" id="IPR026906">
    <property type="entry name" value="LRR_5"/>
</dbReference>
<dbReference type="PANTHER" id="PTHR45661">
    <property type="entry name" value="SURFACE ANTIGEN"/>
    <property type="match status" value="1"/>
</dbReference>
<dbReference type="SUPFAM" id="SSF52058">
    <property type="entry name" value="L domain-like"/>
    <property type="match status" value="1"/>
</dbReference>
<dbReference type="DNASU" id="5307580"/>
<evidence type="ECO:0000256" key="1">
    <source>
        <dbReference type="SAM" id="SignalP"/>
    </source>
</evidence>
<dbReference type="Proteomes" id="UP000000566">
    <property type="component" value="Chromosome"/>
</dbReference>
<protein>
    <submittedName>
        <fullName evidence="2">Putative surface antigen BspA</fullName>
    </submittedName>
</protein>
<keyword evidence="3" id="KW-1185">Reference proteome</keyword>
<dbReference type="BioCyc" id="PDIS435591:G1G5A-2498-MONOMER"/>
<dbReference type="InterPro" id="IPR053139">
    <property type="entry name" value="Surface_bspA-like"/>
</dbReference>
<dbReference type="AlphaFoldDB" id="A6LEP2"/>
<dbReference type="PANTHER" id="PTHR45661:SF3">
    <property type="entry name" value="IG-LIKE DOMAIN-CONTAINING PROTEIN"/>
    <property type="match status" value="1"/>
</dbReference>
<dbReference type="InterPro" id="IPR032675">
    <property type="entry name" value="LRR_dom_sf"/>
</dbReference>
<dbReference type="eggNOG" id="COG4964">
    <property type="taxonomic scope" value="Bacteria"/>
</dbReference>
<accession>A6LEP2</accession>
<feature type="chain" id="PRO_5002699202" evidence="1">
    <location>
        <begin position="20"/>
        <end position="398"/>
    </location>
</feature>
<evidence type="ECO:0000313" key="3">
    <source>
        <dbReference type="Proteomes" id="UP000000566"/>
    </source>
</evidence>